<feature type="transmembrane region" description="Helical" evidence="6">
    <location>
        <begin position="125"/>
        <end position="148"/>
    </location>
</feature>
<evidence type="ECO:0000256" key="2">
    <source>
        <dbReference type="ARBA" id="ARBA00022692"/>
    </source>
</evidence>
<gene>
    <name evidence="8" type="ORF">Q8A70_21405</name>
</gene>
<comment type="subcellular location">
    <subcellularLocation>
        <location evidence="1">Endomembrane system</location>
        <topology evidence="1">Multi-pass membrane protein</topology>
    </subcellularLocation>
</comment>
<evidence type="ECO:0000313" key="8">
    <source>
        <dbReference type="EMBL" id="MDQ7250262.1"/>
    </source>
</evidence>
<evidence type="ECO:0000256" key="6">
    <source>
        <dbReference type="SAM" id="Phobius"/>
    </source>
</evidence>
<keyword evidence="3 6" id="KW-1133">Transmembrane helix</keyword>
<evidence type="ECO:0000256" key="5">
    <source>
        <dbReference type="ARBA" id="ARBA00023136"/>
    </source>
</evidence>
<comment type="caution">
    <text evidence="8">The sequence shown here is derived from an EMBL/GenBank/DDBJ whole genome shotgun (WGS) entry which is preliminary data.</text>
</comment>
<dbReference type="PANTHER" id="PTHR21624:SF3">
    <property type="entry name" value="FATTY ACID HYDROXYLASE DOMAIN-CONTAINING PROTEIN"/>
    <property type="match status" value="1"/>
</dbReference>
<feature type="transmembrane region" description="Helical" evidence="6">
    <location>
        <begin position="30"/>
        <end position="49"/>
    </location>
</feature>
<feature type="domain" description="Fatty acid hydroxylase" evidence="7">
    <location>
        <begin position="135"/>
        <end position="283"/>
    </location>
</feature>
<dbReference type="EMBL" id="JAUYVI010000006">
    <property type="protein sequence ID" value="MDQ7250262.1"/>
    <property type="molecule type" value="Genomic_DNA"/>
</dbReference>
<feature type="transmembrane region" description="Helical" evidence="6">
    <location>
        <begin position="184"/>
        <end position="206"/>
    </location>
</feature>
<name>A0ABU0YRB4_9PROT</name>
<evidence type="ECO:0000256" key="3">
    <source>
        <dbReference type="ARBA" id="ARBA00022989"/>
    </source>
</evidence>
<evidence type="ECO:0000256" key="1">
    <source>
        <dbReference type="ARBA" id="ARBA00004127"/>
    </source>
</evidence>
<proteinExistence type="predicted"/>
<dbReference type="GO" id="GO:0016491">
    <property type="term" value="F:oxidoreductase activity"/>
    <property type="evidence" value="ECO:0007669"/>
    <property type="project" value="UniProtKB-KW"/>
</dbReference>
<dbReference type="InterPro" id="IPR006694">
    <property type="entry name" value="Fatty_acid_hydroxylase"/>
</dbReference>
<evidence type="ECO:0000256" key="4">
    <source>
        <dbReference type="ARBA" id="ARBA00023002"/>
    </source>
</evidence>
<dbReference type="EC" id="1.-.-.-" evidence="8"/>
<evidence type="ECO:0000313" key="9">
    <source>
        <dbReference type="Proteomes" id="UP001230156"/>
    </source>
</evidence>
<dbReference type="Pfam" id="PF04116">
    <property type="entry name" value="FA_hydroxylase"/>
    <property type="match status" value="1"/>
</dbReference>
<dbReference type="Proteomes" id="UP001230156">
    <property type="component" value="Unassembled WGS sequence"/>
</dbReference>
<sequence length="330" mass="38164">MRQGLDGIGQTFWNALRDPFRYPLDMNERIFWGYLLSSLFLAVAVYAYLRRHRPETTPASLLGFLFPKKIYLHKSAIADYQFFLVDRIVYVLLFPVLAVLVAPLADAVTAALTRQFGALATPWRAGLWMLLGVTLLQILWIDFMLYYVHYIFHKVPALWEFHKVHHSAEVMTPLTAYRMHPFELFFNMNVTAVGIALLVGLLGYLFGGIHPEFRIFDINAVQFAFYVVGFNLRHSHVPLGYGRVLSQVFVSPWMHQVHHSRETRHFDKNMGFIFSIWDRMFGTLHVPAPGEQFELGLGDGEHVRFHSLPALYFRPIANLLRRWVKPAKAA</sequence>
<dbReference type="InterPro" id="IPR051689">
    <property type="entry name" value="Sterol_desaturase/TMEM195"/>
</dbReference>
<dbReference type="RefSeq" id="WP_379959290.1">
    <property type="nucleotide sequence ID" value="NZ_JAUYVI010000006.1"/>
</dbReference>
<keyword evidence="9" id="KW-1185">Reference proteome</keyword>
<feature type="transmembrane region" description="Helical" evidence="6">
    <location>
        <begin position="88"/>
        <end position="113"/>
    </location>
</feature>
<accession>A0ABU0YRB4</accession>
<reference evidence="9" key="1">
    <citation type="submission" date="2023-08" db="EMBL/GenBank/DDBJ databases">
        <title>Rhodospirillaceae gen. nov., a novel taxon isolated from the Yangtze River Yuezi River estuary sludge.</title>
        <authorList>
            <person name="Ruan L."/>
        </authorList>
    </citation>
    <scope>NUCLEOTIDE SEQUENCE [LARGE SCALE GENOMIC DNA]</scope>
    <source>
        <strain evidence="9">R-7</strain>
    </source>
</reference>
<organism evidence="8 9">
    <name type="scientific">Dongia sedimenti</name>
    <dbReference type="NCBI Taxonomy" id="3064282"/>
    <lineage>
        <taxon>Bacteria</taxon>
        <taxon>Pseudomonadati</taxon>
        <taxon>Pseudomonadota</taxon>
        <taxon>Alphaproteobacteria</taxon>
        <taxon>Rhodospirillales</taxon>
        <taxon>Dongiaceae</taxon>
        <taxon>Dongia</taxon>
    </lineage>
</organism>
<keyword evidence="5 6" id="KW-0472">Membrane</keyword>
<dbReference type="PANTHER" id="PTHR21624">
    <property type="entry name" value="STEROL DESATURASE-RELATED PROTEIN"/>
    <property type="match status" value="1"/>
</dbReference>
<keyword evidence="2 6" id="KW-0812">Transmembrane</keyword>
<keyword evidence="4 8" id="KW-0560">Oxidoreductase</keyword>
<protein>
    <submittedName>
        <fullName evidence="8">Sterol desaturase family protein</fullName>
        <ecNumber evidence="8">1.-.-.-</ecNumber>
    </submittedName>
</protein>
<evidence type="ECO:0000259" key="7">
    <source>
        <dbReference type="Pfam" id="PF04116"/>
    </source>
</evidence>